<name>A0A093RUK1_9GAMM</name>
<reference evidence="4 5" key="1">
    <citation type="submission" date="2014-08" db="EMBL/GenBank/DDBJ databases">
        <title>Genome sequences of NCPPB Pectobacterium isolates.</title>
        <authorList>
            <person name="Glover R.H."/>
            <person name="Sapp M."/>
            <person name="Elphinstone J."/>
        </authorList>
    </citation>
    <scope>NUCLEOTIDE SEQUENCE [LARGE SCALE GENOMIC DNA]</scope>
    <source>
        <strain evidence="3 4">NCPPB 2793</strain>
        <strain evidence="2 5">NCPPB 2795</strain>
    </source>
</reference>
<dbReference type="EMBL" id="JQHM01000001">
    <property type="protein sequence ID" value="KFX06837.1"/>
    <property type="molecule type" value="Genomic_DNA"/>
</dbReference>
<sequence>MTTLTGQGKALAEHYAGELSGWAPITTRPLFGAVALYRDGLVFAMVWKGSLYFKVDNASRSDYEAAGSHALGYVSEGNDHALKSYWEVPVDVLEDNEILTIWAQQAWSAALKTAKG</sequence>
<dbReference type="RefSeq" id="WP_039302374.1">
    <property type="nucleotide sequence ID" value="NZ_JAODTE010000008.1"/>
</dbReference>
<dbReference type="EMBL" id="JQHL01000002">
    <property type="protein sequence ID" value="KFX21119.1"/>
    <property type="molecule type" value="Genomic_DNA"/>
</dbReference>
<organism evidence="2 5">
    <name type="scientific">Pectobacterium betavasculorum</name>
    <dbReference type="NCBI Taxonomy" id="55207"/>
    <lineage>
        <taxon>Bacteria</taxon>
        <taxon>Pseudomonadati</taxon>
        <taxon>Pseudomonadota</taxon>
        <taxon>Gammaproteobacteria</taxon>
        <taxon>Enterobacterales</taxon>
        <taxon>Pectobacteriaceae</taxon>
        <taxon>Pectobacterium</taxon>
    </lineage>
</organism>
<dbReference type="STRING" id="55207.KP22_01735"/>
<accession>A0A093RUK1</accession>
<gene>
    <name evidence="3" type="ORF">JV35_07950</name>
    <name evidence="2" type="ORF">KP22_01735</name>
</gene>
<evidence type="ECO:0000313" key="3">
    <source>
        <dbReference type="EMBL" id="KFX21119.1"/>
    </source>
</evidence>
<dbReference type="Gene3D" id="3.30.1460.30">
    <property type="entry name" value="YgaC/TfoX-N like chaperone"/>
    <property type="match status" value="1"/>
</dbReference>
<evidence type="ECO:0000313" key="5">
    <source>
        <dbReference type="Proteomes" id="UP000032874"/>
    </source>
</evidence>
<proteinExistence type="predicted"/>
<dbReference type="InterPro" id="IPR007076">
    <property type="entry name" value="TfoX_N"/>
</dbReference>
<keyword evidence="4" id="KW-1185">Reference proteome</keyword>
<evidence type="ECO:0000313" key="2">
    <source>
        <dbReference type="EMBL" id="KFX06837.1"/>
    </source>
</evidence>
<evidence type="ECO:0000259" key="1">
    <source>
        <dbReference type="Pfam" id="PF04993"/>
    </source>
</evidence>
<comment type="caution">
    <text evidence="2">The sequence shown here is derived from an EMBL/GenBank/DDBJ whole genome shotgun (WGS) entry which is preliminary data.</text>
</comment>
<protein>
    <submittedName>
        <fullName evidence="2">TfoX, N-terminal</fullName>
    </submittedName>
</protein>
<evidence type="ECO:0000313" key="4">
    <source>
        <dbReference type="Proteomes" id="UP000032869"/>
    </source>
</evidence>
<dbReference type="OrthoDB" id="8687154at2"/>
<dbReference type="AlphaFoldDB" id="A0A093RUK1"/>
<dbReference type="Proteomes" id="UP000032869">
    <property type="component" value="Unassembled WGS sequence"/>
</dbReference>
<dbReference type="eggNOG" id="COG3070">
    <property type="taxonomic scope" value="Bacteria"/>
</dbReference>
<feature type="domain" description="TfoX N-terminal" evidence="1">
    <location>
        <begin position="19"/>
        <end position="110"/>
    </location>
</feature>
<dbReference type="Proteomes" id="UP000032874">
    <property type="component" value="Unassembled WGS sequence"/>
</dbReference>
<dbReference type="SUPFAM" id="SSF159894">
    <property type="entry name" value="YgaC/TfoX-N like"/>
    <property type="match status" value="1"/>
</dbReference>
<dbReference type="Pfam" id="PF04993">
    <property type="entry name" value="TfoX_N"/>
    <property type="match status" value="1"/>
</dbReference>